<dbReference type="EMBL" id="GL984260">
    <property type="protein sequence ID" value="EGR28343.1"/>
    <property type="molecule type" value="Genomic_DNA"/>
</dbReference>
<dbReference type="PANTHER" id="PTHR43690">
    <property type="entry name" value="NARDILYSIN"/>
    <property type="match status" value="1"/>
</dbReference>
<keyword evidence="2" id="KW-0645">Protease</keyword>
<feature type="domain" description="Peptidase M16 N-terminal" evidence="9">
    <location>
        <begin position="29"/>
        <end position="80"/>
    </location>
</feature>
<dbReference type="Proteomes" id="UP000008983">
    <property type="component" value="Unassembled WGS sequence"/>
</dbReference>
<keyword evidence="5" id="KW-0862">Zinc</keyword>
<evidence type="ECO:0000256" key="7">
    <source>
        <dbReference type="RuleBase" id="RU004447"/>
    </source>
</evidence>
<keyword evidence="13" id="KW-1185">Reference proteome</keyword>
<gene>
    <name evidence="12" type="ORF">IMG5_178130</name>
</gene>
<dbReference type="InterPro" id="IPR050626">
    <property type="entry name" value="Peptidase_M16"/>
</dbReference>
<dbReference type="InParanoid" id="G0R2H5"/>
<dbReference type="Pfam" id="PF05193">
    <property type="entry name" value="Peptidase_M16_C"/>
    <property type="match status" value="1"/>
</dbReference>
<evidence type="ECO:0000259" key="9">
    <source>
        <dbReference type="Pfam" id="PF00675"/>
    </source>
</evidence>
<keyword evidence="6" id="KW-0482">Metalloprotease</keyword>
<dbReference type="OMA" id="RIQYISH"/>
<evidence type="ECO:0000256" key="6">
    <source>
        <dbReference type="ARBA" id="ARBA00023049"/>
    </source>
</evidence>
<name>G0R2H5_ICHMU</name>
<evidence type="ECO:0000256" key="8">
    <source>
        <dbReference type="SAM" id="Phobius"/>
    </source>
</evidence>
<dbReference type="FunFam" id="3.30.830.10:FF:000005">
    <property type="entry name" value="nardilysin isoform X1"/>
    <property type="match status" value="1"/>
</dbReference>
<organism evidence="12 13">
    <name type="scientific">Ichthyophthirius multifiliis</name>
    <name type="common">White spot disease agent</name>
    <name type="synonym">Ich</name>
    <dbReference type="NCBI Taxonomy" id="5932"/>
    <lineage>
        <taxon>Eukaryota</taxon>
        <taxon>Sar</taxon>
        <taxon>Alveolata</taxon>
        <taxon>Ciliophora</taxon>
        <taxon>Intramacronucleata</taxon>
        <taxon>Oligohymenophorea</taxon>
        <taxon>Hymenostomatida</taxon>
        <taxon>Ophryoglenina</taxon>
        <taxon>Ichthyophthirius</taxon>
    </lineage>
</organism>
<feature type="domain" description="Peptidase M16 C-terminal" evidence="10">
    <location>
        <begin position="147"/>
        <end position="317"/>
    </location>
</feature>
<dbReference type="PANTHER" id="PTHR43690:SF18">
    <property type="entry name" value="INSULIN-DEGRADING ENZYME-RELATED"/>
    <property type="match status" value="1"/>
</dbReference>
<evidence type="ECO:0000259" key="11">
    <source>
        <dbReference type="Pfam" id="PF16187"/>
    </source>
</evidence>
<dbReference type="InterPro" id="IPR011249">
    <property type="entry name" value="Metalloenz_LuxS/M16"/>
</dbReference>
<evidence type="ECO:0000256" key="3">
    <source>
        <dbReference type="ARBA" id="ARBA00022723"/>
    </source>
</evidence>
<keyword evidence="8" id="KW-0472">Membrane</keyword>
<evidence type="ECO:0000256" key="1">
    <source>
        <dbReference type="ARBA" id="ARBA00007261"/>
    </source>
</evidence>
<dbReference type="STRING" id="857967.G0R2H5"/>
<keyword evidence="8" id="KW-1133">Transmembrane helix</keyword>
<dbReference type="RefSeq" id="XP_004027688.1">
    <property type="nucleotide sequence ID" value="XM_004027639.1"/>
</dbReference>
<evidence type="ECO:0000256" key="5">
    <source>
        <dbReference type="ARBA" id="ARBA00022833"/>
    </source>
</evidence>
<dbReference type="GeneID" id="14904417"/>
<dbReference type="GO" id="GO:0006508">
    <property type="term" value="P:proteolysis"/>
    <property type="evidence" value="ECO:0007669"/>
    <property type="project" value="UniProtKB-KW"/>
</dbReference>
<keyword evidence="4 12" id="KW-0378">Hydrolase</keyword>
<keyword evidence="3" id="KW-0479">Metal-binding</keyword>
<reference evidence="12 13" key="1">
    <citation type="submission" date="2011-07" db="EMBL/GenBank/DDBJ databases">
        <authorList>
            <person name="Coyne R."/>
            <person name="Brami D."/>
            <person name="Johnson J."/>
            <person name="Hostetler J."/>
            <person name="Hannick L."/>
            <person name="Clark T."/>
            <person name="Cassidy-Hanley D."/>
            <person name="Inman J."/>
        </authorList>
    </citation>
    <scope>NUCLEOTIDE SEQUENCE [LARGE SCALE GENOMIC DNA]</scope>
    <source>
        <strain evidence="12 13">G5</strain>
    </source>
</reference>
<evidence type="ECO:0000256" key="2">
    <source>
        <dbReference type="ARBA" id="ARBA00022670"/>
    </source>
</evidence>
<feature type="domain" description="Peptidase M16 middle/third" evidence="11">
    <location>
        <begin position="330"/>
        <end position="614"/>
    </location>
</feature>
<dbReference type="SUPFAM" id="SSF63411">
    <property type="entry name" value="LuxS/MPP-like metallohydrolase"/>
    <property type="match status" value="3"/>
</dbReference>
<evidence type="ECO:0000313" key="12">
    <source>
        <dbReference type="EMBL" id="EGR28343.1"/>
    </source>
</evidence>
<dbReference type="PROSITE" id="PS00143">
    <property type="entry name" value="INSULINASE"/>
    <property type="match status" value="1"/>
</dbReference>
<dbReference type="Pfam" id="PF00675">
    <property type="entry name" value="Peptidase_M16"/>
    <property type="match status" value="1"/>
</dbReference>
<proteinExistence type="inferred from homology"/>
<dbReference type="AlphaFoldDB" id="G0R2H5"/>
<protein>
    <submittedName>
        <fullName evidence="12">Insulin-degrading enzyme, putative</fullName>
        <ecNumber evidence="12">3.4.24.56</ecNumber>
    </submittedName>
</protein>
<dbReference type="GO" id="GO:0004222">
    <property type="term" value="F:metalloendopeptidase activity"/>
    <property type="evidence" value="ECO:0007669"/>
    <property type="project" value="UniProtKB-EC"/>
</dbReference>
<evidence type="ECO:0000259" key="10">
    <source>
        <dbReference type="Pfam" id="PF05193"/>
    </source>
</evidence>
<evidence type="ECO:0000256" key="4">
    <source>
        <dbReference type="ARBA" id="ARBA00022801"/>
    </source>
</evidence>
<sequence length="665" mass="79965">MIKNLIKKSLNDSYVYEYIKLQQNNLDCILIKDPQADKSTCSLTVNVGSLEDPQHLQGLAHFCEHMLFLGTQKYPQENRFSQFFKSPLFTESCTQRELQAINNENKKNFLIDARRQFQIIRNMSKQDNAFGKFSTGNTETLLKNDLRENLILFYEKYYSANLMKLAIYSKNENLEKYLDFFKEINNKNQPNPIYKEFPFEKKTLSKYIKYIPVQKDHRINFKWYLNFDQEDYKNKNFDFLQHLWGHEGPNSLLSLLIKEDLAFELFSGSSVYMKNFVEFNVNITLSEQGQKNITKVVQYVFYFCQFLKEIKEEQFQRIWKEIKLMKNILFDFKEKSDPLNLVVNLSKIMHDLPIENVLQYPYLMETFSFEKIQEIVQNFTLENLLIVHSSPLFSQEECNLIENHYQTNYSIQNFSQEIEQIYQNPLNCTNIGLPPKNIFIPENFEVIKEESVGNFPKIIYEKENMRAYFKGDDGIFKTPKGVFQLNIYYKIQNSFLFTKEERILFNYIYYSLFKNFIREIQYMAQLANLVDSYLFQRRKITLNCQGFSDKLLDYSYEIVQKLISFNSQNNQEFFEFSNFERFLQKKLLLLQNFYIQSPHNFEDHFCNNLLDNNTEEKIKLFIQFKIILLKNYMKNSLFIQIIYYLKVFLNYPLLAIFNKKSYRFF</sequence>
<dbReference type="OrthoDB" id="952271at2759"/>
<keyword evidence="8" id="KW-0812">Transmembrane</keyword>
<dbReference type="Pfam" id="PF16187">
    <property type="entry name" value="Peptidase_M16_M"/>
    <property type="match status" value="1"/>
</dbReference>
<dbReference type="InterPro" id="IPR032632">
    <property type="entry name" value="Peptidase_M16_M"/>
</dbReference>
<dbReference type="eggNOG" id="KOG0959">
    <property type="taxonomic scope" value="Eukaryota"/>
</dbReference>
<dbReference type="EC" id="3.4.24.56" evidence="12"/>
<dbReference type="Gene3D" id="3.30.830.10">
    <property type="entry name" value="Metalloenzyme, LuxS/M16 peptidase-like"/>
    <property type="match status" value="4"/>
</dbReference>
<dbReference type="InterPro" id="IPR007863">
    <property type="entry name" value="Peptidase_M16_C"/>
</dbReference>
<dbReference type="InterPro" id="IPR011765">
    <property type="entry name" value="Pept_M16_N"/>
</dbReference>
<comment type="similarity">
    <text evidence="1 7">Belongs to the peptidase M16 family.</text>
</comment>
<dbReference type="InterPro" id="IPR001431">
    <property type="entry name" value="Pept_M16_Zn_BS"/>
</dbReference>
<evidence type="ECO:0000313" key="13">
    <source>
        <dbReference type="Proteomes" id="UP000008983"/>
    </source>
</evidence>
<feature type="transmembrane region" description="Helical" evidence="8">
    <location>
        <begin position="637"/>
        <end position="657"/>
    </location>
</feature>
<dbReference type="GO" id="GO:0046872">
    <property type="term" value="F:metal ion binding"/>
    <property type="evidence" value="ECO:0007669"/>
    <property type="project" value="UniProtKB-KW"/>
</dbReference>
<accession>G0R2H5</accession>